<dbReference type="EMBL" id="NIRI02000042">
    <property type="protein sequence ID" value="KAG5452471.1"/>
    <property type="molecule type" value="Genomic_DNA"/>
</dbReference>
<reference evidence="1 2" key="1">
    <citation type="journal article" date="2018" name="Biotechnol. Adv.">
        <title>Improved genomic resources and new bioinformatic workflow for the carcinogenic parasite Clonorchis sinensis: Biotechnological implications.</title>
        <authorList>
            <person name="Wang D."/>
            <person name="Korhonen P.K."/>
            <person name="Gasser R.B."/>
            <person name="Young N.D."/>
        </authorList>
    </citation>
    <scope>NUCLEOTIDE SEQUENCE [LARGE SCALE GENOMIC DNA]</scope>
    <source>
        <strain evidence="1">Cs-k2</strain>
    </source>
</reference>
<sequence length="139" mass="16117">MEAVTRYKVVDLMFDDVGQTLGCYVEVTKETGDDSDVTWLAKMNRELKSNDRYTFVAVTPHQVHTTRLASTAERRKKIMTQFERRPGKGETSSFKNIYNRKIRKTASTNSKPKRMNKVELFMYAVSLLPTRFLFHSIPS</sequence>
<dbReference type="OrthoDB" id="10506238at2759"/>
<accession>A0A8T1MUM9</accession>
<comment type="caution">
    <text evidence="1">The sequence shown here is derived from an EMBL/GenBank/DDBJ whole genome shotgun (WGS) entry which is preliminary data.</text>
</comment>
<proteinExistence type="predicted"/>
<name>A0A8T1MUM9_CLOSI</name>
<protein>
    <submittedName>
        <fullName evidence="1">Uncharacterized protein</fullName>
    </submittedName>
</protein>
<keyword evidence="2" id="KW-1185">Reference proteome</keyword>
<dbReference type="Proteomes" id="UP000286415">
    <property type="component" value="Unassembled WGS sequence"/>
</dbReference>
<gene>
    <name evidence="1" type="ORF">CSKR_201688</name>
</gene>
<evidence type="ECO:0000313" key="2">
    <source>
        <dbReference type="Proteomes" id="UP000286415"/>
    </source>
</evidence>
<evidence type="ECO:0000313" key="1">
    <source>
        <dbReference type="EMBL" id="KAG5452471.1"/>
    </source>
</evidence>
<organism evidence="1 2">
    <name type="scientific">Clonorchis sinensis</name>
    <name type="common">Chinese liver fluke</name>
    <dbReference type="NCBI Taxonomy" id="79923"/>
    <lineage>
        <taxon>Eukaryota</taxon>
        <taxon>Metazoa</taxon>
        <taxon>Spiralia</taxon>
        <taxon>Lophotrochozoa</taxon>
        <taxon>Platyhelminthes</taxon>
        <taxon>Trematoda</taxon>
        <taxon>Digenea</taxon>
        <taxon>Opisthorchiida</taxon>
        <taxon>Opisthorchiata</taxon>
        <taxon>Opisthorchiidae</taxon>
        <taxon>Clonorchis</taxon>
    </lineage>
</organism>
<dbReference type="AlphaFoldDB" id="A0A8T1MUM9"/>
<reference evidence="1 2" key="2">
    <citation type="journal article" date="2021" name="Genomics">
        <title>High-quality reference genome for Clonorchis sinensis.</title>
        <authorList>
            <person name="Young N.D."/>
            <person name="Stroehlein A.J."/>
            <person name="Kinkar L."/>
            <person name="Wang T."/>
            <person name="Sohn W.M."/>
            <person name="Chang B.C.H."/>
            <person name="Kaur P."/>
            <person name="Weisz D."/>
            <person name="Dudchenko O."/>
            <person name="Aiden E.L."/>
            <person name="Korhonen P.K."/>
            <person name="Gasser R.B."/>
        </authorList>
    </citation>
    <scope>NUCLEOTIDE SEQUENCE [LARGE SCALE GENOMIC DNA]</scope>
    <source>
        <strain evidence="1">Cs-k2</strain>
    </source>
</reference>